<dbReference type="CDD" id="cd10929">
    <property type="entry name" value="CE4_u5"/>
    <property type="match status" value="1"/>
</dbReference>
<feature type="domain" description="NodB homology" evidence="1">
    <location>
        <begin position="38"/>
        <end position="182"/>
    </location>
</feature>
<protein>
    <recommendedName>
        <fullName evidence="1">NodB homology domain-containing protein</fullName>
    </recommendedName>
</protein>
<dbReference type="AlphaFoldDB" id="A0A0N0ZWA3"/>
<reference evidence="2 3" key="1">
    <citation type="journal article" date="2015" name="Genom Data">
        <title>Draft genome sequence of a multidrug-resistant Chryseobacterium indologenes isolate from Malaysia.</title>
        <authorList>
            <person name="Yu C.Y."/>
            <person name="Ang G.Y."/>
            <person name="Cheng H.J."/>
            <person name="Cheong Y.M."/>
            <person name="Yin W.F."/>
            <person name="Chan K.G."/>
        </authorList>
    </citation>
    <scope>NUCLEOTIDE SEQUENCE [LARGE SCALE GENOMIC DNA]</scope>
    <source>
        <strain evidence="2 3">CI_885</strain>
    </source>
</reference>
<dbReference type="Gene3D" id="3.20.20.370">
    <property type="entry name" value="Glycoside hydrolase/deacetylase"/>
    <property type="match status" value="1"/>
</dbReference>
<evidence type="ECO:0000313" key="3">
    <source>
        <dbReference type="Proteomes" id="UP000037953"/>
    </source>
</evidence>
<evidence type="ECO:0000259" key="1">
    <source>
        <dbReference type="Pfam" id="PF01522"/>
    </source>
</evidence>
<gene>
    <name evidence="2" type="ORF">AOB46_13505</name>
</gene>
<proteinExistence type="predicted"/>
<comment type="caution">
    <text evidence="2">The sequence shown here is derived from an EMBL/GenBank/DDBJ whole genome shotgun (WGS) entry which is preliminary data.</text>
</comment>
<dbReference type="GO" id="GO:0016810">
    <property type="term" value="F:hydrolase activity, acting on carbon-nitrogen (but not peptide) bonds"/>
    <property type="evidence" value="ECO:0007669"/>
    <property type="project" value="InterPro"/>
</dbReference>
<dbReference type="Proteomes" id="UP000037953">
    <property type="component" value="Unassembled WGS sequence"/>
</dbReference>
<accession>A0A0N0ZWA3</accession>
<organism evidence="2 3">
    <name type="scientific">Chryseobacterium indologenes</name>
    <name type="common">Flavobacterium indologenes</name>
    <dbReference type="NCBI Taxonomy" id="253"/>
    <lineage>
        <taxon>Bacteria</taxon>
        <taxon>Pseudomonadati</taxon>
        <taxon>Bacteroidota</taxon>
        <taxon>Flavobacteriia</taxon>
        <taxon>Flavobacteriales</taxon>
        <taxon>Weeksellaceae</taxon>
        <taxon>Chryseobacterium group</taxon>
        <taxon>Chryseobacterium</taxon>
    </lineage>
</organism>
<dbReference type="InterPro" id="IPR002509">
    <property type="entry name" value="NODB_dom"/>
</dbReference>
<reference evidence="3" key="2">
    <citation type="submission" date="2015-09" db="EMBL/GenBank/DDBJ databases">
        <title>Draft genome sequence of a multidrug-resistant Chryseobacterium indologenes isolate from Malaysia.</title>
        <authorList>
            <person name="Yu C.Y."/>
            <person name="Ang G.Y."/>
            <person name="Chan K.-G."/>
        </authorList>
    </citation>
    <scope>NUCLEOTIDE SEQUENCE [LARGE SCALE GENOMIC DNA]</scope>
    <source>
        <strain evidence="3">CI_885</strain>
    </source>
</reference>
<sequence>MKKNNGIFTVSLDFELYWGIRDKKTIQEYGQNIAGVWEVVPKLLKLYNQYDIHCTWASVGAMMTGDFQELQQYCPENTPSYLEKELSPYHDFIPSSQGMDDLYLYGKPLVELVQKAPNQEIGSHTFSHYYCLEDGQTKDQFDADIQSAIAVSAAHKIEIRSFIFPRHQINSSYLNILKKNGILIYRGTEKAWYHSPAKGSEEGLIKRAFRYLDYFVKVGSHHTQKTSDLHKDGFTVVRASRWLRPYSEKIKFLDGLKLRRIKQQMTYAAKNNEIFHLWFHPHDIGIHQDINFGYLEEIFQHYKKLNQKYNFQSKNMSEIAAEYEKK</sequence>
<dbReference type="Pfam" id="PF01522">
    <property type="entry name" value="Polysacc_deac_1"/>
    <property type="match status" value="1"/>
</dbReference>
<dbReference type="InterPro" id="IPR011330">
    <property type="entry name" value="Glyco_hydro/deAcase_b/a-brl"/>
</dbReference>
<dbReference type="EMBL" id="LJOD01000008">
    <property type="protein sequence ID" value="KPE50796.1"/>
    <property type="molecule type" value="Genomic_DNA"/>
</dbReference>
<evidence type="ECO:0000313" key="2">
    <source>
        <dbReference type="EMBL" id="KPE50796.1"/>
    </source>
</evidence>
<dbReference type="OrthoDB" id="7836272at2"/>
<dbReference type="GO" id="GO:0005975">
    <property type="term" value="P:carbohydrate metabolic process"/>
    <property type="evidence" value="ECO:0007669"/>
    <property type="project" value="InterPro"/>
</dbReference>
<dbReference type="PATRIC" id="fig|253.9.peg.4576"/>
<dbReference type="RefSeq" id="WP_062700201.1">
    <property type="nucleotide sequence ID" value="NZ_LJOD01000008.1"/>
</dbReference>
<dbReference type="SUPFAM" id="SSF88713">
    <property type="entry name" value="Glycoside hydrolase/deacetylase"/>
    <property type="match status" value="1"/>
</dbReference>
<name>A0A0N0ZWA3_CHRID</name>